<keyword evidence="2" id="KW-1185">Reference proteome</keyword>
<evidence type="ECO:0000313" key="1">
    <source>
        <dbReference type="EMBL" id="MDR6214422.1"/>
    </source>
</evidence>
<dbReference type="EMBL" id="JAVIZX010000001">
    <property type="protein sequence ID" value="MDR6214422.1"/>
    <property type="molecule type" value="Genomic_DNA"/>
</dbReference>
<accession>A0ABU1IB74</accession>
<reference evidence="1 2" key="1">
    <citation type="submission" date="2023-08" db="EMBL/GenBank/DDBJ databases">
        <title>Functional and genomic diversity of the sorghum phyllosphere microbiome.</title>
        <authorList>
            <person name="Shade A."/>
        </authorList>
    </citation>
    <scope>NUCLEOTIDE SEQUENCE [LARGE SCALE GENOMIC DNA]</scope>
    <source>
        <strain evidence="1 2">SORGH_AS_0335</strain>
    </source>
</reference>
<evidence type="ECO:0000313" key="2">
    <source>
        <dbReference type="Proteomes" id="UP001267710"/>
    </source>
</evidence>
<protein>
    <recommendedName>
        <fullName evidence="3">Transposase</fullName>
    </recommendedName>
</protein>
<organism evidence="1 2">
    <name type="scientific">Paracidovorax wautersii</name>
    <dbReference type="NCBI Taxonomy" id="1177982"/>
    <lineage>
        <taxon>Bacteria</taxon>
        <taxon>Pseudomonadati</taxon>
        <taxon>Pseudomonadota</taxon>
        <taxon>Betaproteobacteria</taxon>
        <taxon>Burkholderiales</taxon>
        <taxon>Comamonadaceae</taxon>
        <taxon>Paracidovorax</taxon>
    </lineage>
</organism>
<sequence length="46" mass="4779">MGLSAEDYAADSLPRNHAALAAGRSVIRSPAKGQGVHPGVRARYGF</sequence>
<name>A0ABU1IB74_9BURK</name>
<gene>
    <name evidence="1" type="ORF">QE399_002111</name>
</gene>
<comment type="caution">
    <text evidence="1">The sequence shown here is derived from an EMBL/GenBank/DDBJ whole genome shotgun (WGS) entry which is preliminary data.</text>
</comment>
<proteinExistence type="predicted"/>
<dbReference type="Proteomes" id="UP001267710">
    <property type="component" value="Unassembled WGS sequence"/>
</dbReference>
<evidence type="ECO:0008006" key="3">
    <source>
        <dbReference type="Google" id="ProtNLM"/>
    </source>
</evidence>